<comment type="subcellular location">
    <subcellularLocation>
        <location evidence="1">Membrane</location>
        <topology evidence="1">Multi-pass membrane protein</topology>
    </subcellularLocation>
</comment>
<keyword evidence="4 5" id="KW-0472">Membrane</keyword>
<feature type="transmembrane region" description="Helical" evidence="5">
    <location>
        <begin position="28"/>
        <end position="50"/>
    </location>
</feature>
<evidence type="ECO:0000313" key="9">
    <source>
        <dbReference type="Proteomes" id="UP000469558"/>
    </source>
</evidence>
<feature type="signal peptide" evidence="6">
    <location>
        <begin position="1"/>
        <end position="18"/>
    </location>
</feature>
<keyword evidence="6" id="KW-0732">Signal</keyword>
<accession>A0A8T9BXP3</accession>
<evidence type="ECO:0000256" key="2">
    <source>
        <dbReference type="ARBA" id="ARBA00022692"/>
    </source>
</evidence>
<sequence>MHPLVYILLGNLLNTATAAYAPEYSPVRYFSFLLCLAISYFALSTFHQYINTTGWAGRSFAGSLCTISLVNADRLLIRQWSYGHDFLGPSSTSLEERKKQSRWEFGSEVSASTRRIGSEKEVSNVPYFSTQNKGYTPLLPRFLVGHFLTIIALYYLNNFAIDVQLQVNQELLAKSHITFLTRLSDVSREEGESLNGILGGPILLHAILLLYLRLYSRSIKSGLFAHLETSIRFFGGCFDDSWILGASFLELNVKGPADFIDTHVLQPLTGPLPSSLKRLGIRYTKILISFAVSGAMHVFADTGGSVSASESGAMKFFCVQAAGIAAEDLGLA</sequence>
<dbReference type="EMBL" id="QGMK01001355">
    <property type="protein sequence ID" value="TVY68969.1"/>
    <property type="molecule type" value="Genomic_DNA"/>
</dbReference>
<keyword evidence="3 5" id="KW-1133">Transmembrane helix</keyword>
<evidence type="ECO:0000256" key="1">
    <source>
        <dbReference type="ARBA" id="ARBA00004141"/>
    </source>
</evidence>
<reference evidence="8 9" key="1">
    <citation type="submission" date="2018-05" db="EMBL/GenBank/DDBJ databases">
        <title>Genome sequencing and assembly of the regulated plant pathogen Lachnellula willkommii and related sister species for the development of diagnostic species identification markers.</title>
        <authorList>
            <person name="Giroux E."/>
            <person name="Bilodeau G."/>
        </authorList>
    </citation>
    <scope>NUCLEOTIDE SEQUENCE [LARGE SCALE GENOMIC DNA]</scope>
    <source>
        <strain evidence="8 9">CBS 268.59</strain>
    </source>
</reference>
<keyword evidence="2 5" id="KW-0812">Transmembrane</keyword>
<evidence type="ECO:0000259" key="7">
    <source>
        <dbReference type="Pfam" id="PF13813"/>
    </source>
</evidence>
<name>A0A8T9BXP3_9HELO</name>
<dbReference type="InterPro" id="IPR032805">
    <property type="entry name" value="Wax_synthase_dom"/>
</dbReference>
<keyword evidence="9" id="KW-1185">Reference proteome</keyword>
<dbReference type="GO" id="GO:0016020">
    <property type="term" value="C:membrane"/>
    <property type="evidence" value="ECO:0007669"/>
    <property type="project" value="UniProtKB-SubCell"/>
</dbReference>
<feature type="transmembrane region" description="Helical" evidence="5">
    <location>
        <begin position="193"/>
        <end position="212"/>
    </location>
</feature>
<dbReference type="Proteomes" id="UP000469558">
    <property type="component" value="Unassembled WGS sequence"/>
</dbReference>
<evidence type="ECO:0000313" key="8">
    <source>
        <dbReference type="EMBL" id="TVY68969.1"/>
    </source>
</evidence>
<proteinExistence type="predicted"/>
<gene>
    <name evidence="8" type="ORF">LSUE1_G008778</name>
</gene>
<feature type="transmembrane region" description="Helical" evidence="5">
    <location>
        <begin position="138"/>
        <end position="156"/>
    </location>
</feature>
<organism evidence="8 9">
    <name type="scientific">Lachnellula suecica</name>
    <dbReference type="NCBI Taxonomy" id="602035"/>
    <lineage>
        <taxon>Eukaryota</taxon>
        <taxon>Fungi</taxon>
        <taxon>Dikarya</taxon>
        <taxon>Ascomycota</taxon>
        <taxon>Pezizomycotina</taxon>
        <taxon>Leotiomycetes</taxon>
        <taxon>Helotiales</taxon>
        <taxon>Lachnaceae</taxon>
        <taxon>Lachnellula</taxon>
    </lineage>
</organism>
<dbReference type="AlphaFoldDB" id="A0A8T9BXP3"/>
<dbReference type="OrthoDB" id="1077582at2759"/>
<evidence type="ECO:0000256" key="5">
    <source>
        <dbReference type="SAM" id="Phobius"/>
    </source>
</evidence>
<evidence type="ECO:0000256" key="6">
    <source>
        <dbReference type="SAM" id="SignalP"/>
    </source>
</evidence>
<comment type="caution">
    <text evidence="8">The sequence shown here is derived from an EMBL/GenBank/DDBJ whole genome shotgun (WGS) entry which is preliminary data.</text>
</comment>
<evidence type="ECO:0000256" key="4">
    <source>
        <dbReference type="ARBA" id="ARBA00023136"/>
    </source>
</evidence>
<dbReference type="Pfam" id="PF13813">
    <property type="entry name" value="MBOAT_2"/>
    <property type="match status" value="1"/>
</dbReference>
<feature type="domain" description="Wax synthase" evidence="7">
    <location>
        <begin position="280"/>
        <end position="319"/>
    </location>
</feature>
<protein>
    <recommendedName>
        <fullName evidence="7">Wax synthase domain-containing protein</fullName>
    </recommendedName>
</protein>
<feature type="chain" id="PRO_5035818808" description="Wax synthase domain-containing protein" evidence="6">
    <location>
        <begin position="19"/>
        <end position="332"/>
    </location>
</feature>
<evidence type="ECO:0000256" key="3">
    <source>
        <dbReference type="ARBA" id="ARBA00022989"/>
    </source>
</evidence>
<feature type="non-terminal residue" evidence="8">
    <location>
        <position position="1"/>
    </location>
</feature>